<name>A0ABQ4WNN4_9ASTR</name>
<comment type="caution">
    <text evidence="1">The sequence shown here is derived from an EMBL/GenBank/DDBJ whole genome shotgun (WGS) entry which is preliminary data.</text>
</comment>
<accession>A0ABQ4WNN4</accession>
<keyword evidence="2" id="KW-1185">Reference proteome</keyword>
<dbReference type="PANTHER" id="PTHR11439">
    <property type="entry name" value="GAG-POL-RELATED RETROTRANSPOSON"/>
    <property type="match status" value="1"/>
</dbReference>
<evidence type="ECO:0000313" key="1">
    <source>
        <dbReference type="EMBL" id="GJS54475.1"/>
    </source>
</evidence>
<reference evidence="1" key="2">
    <citation type="submission" date="2022-01" db="EMBL/GenBank/DDBJ databases">
        <authorList>
            <person name="Yamashiro T."/>
            <person name="Shiraishi A."/>
            <person name="Satake H."/>
            <person name="Nakayama K."/>
        </authorList>
    </citation>
    <scope>NUCLEOTIDE SEQUENCE</scope>
</reference>
<dbReference type="EMBL" id="BQNB010008800">
    <property type="protein sequence ID" value="GJS54475.1"/>
    <property type="molecule type" value="Genomic_DNA"/>
</dbReference>
<evidence type="ECO:0000313" key="2">
    <source>
        <dbReference type="Proteomes" id="UP001151760"/>
    </source>
</evidence>
<organism evidence="1 2">
    <name type="scientific">Tanacetum coccineum</name>
    <dbReference type="NCBI Taxonomy" id="301880"/>
    <lineage>
        <taxon>Eukaryota</taxon>
        <taxon>Viridiplantae</taxon>
        <taxon>Streptophyta</taxon>
        <taxon>Embryophyta</taxon>
        <taxon>Tracheophyta</taxon>
        <taxon>Spermatophyta</taxon>
        <taxon>Magnoliopsida</taxon>
        <taxon>eudicotyledons</taxon>
        <taxon>Gunneridae</taxon>
        <taxon>Pentapetalae</taxon>
        <taxon>asterids</taxon>
        <taxon>campanulids</taxon>
        <taxon>Asterales</taxon>
        <taxon>Asteraceae</taxon>
        <taxon>Asteroideae</taxon>
        <taxon>Anthemideae</taxon>
        <taxon>Anthemidinae</taxon>
        <taxon>Tanacetum</taxon>
    </lineage>
</organism>
<reference evidence="1" key="1">
    <citation type="journal article" date="2022" name="Int. J. Mol. Sci.">
        <title>Draft Genome of Tanacetum Coccineum: Genomic Comparison of Closely Related Tanacetum-Family Plants.</title>
        <authorList>
            <person name="Yamashiro T."/>
            <person name="Shiraishi A."/>
            <person name="Nakayama K."/>
            <person name="Satake H."/>
        </authorList>
    </citation>
    <scope>NUCLEOTIDE SEQUENCE</scope>
</reference>
<protein>
    <submittedName>
        <fullName evidence="1">Ribonuclease H-like domain-containing protein</fullName>
    </submittedName>
</protein>
<proteinExistence type="predicted"/>
<dbReference type="CDD" id="cd09272">
    <property type="entry name" value="RNase_HI_RT_Ty1"/>
    <property type="match status" value="1"/>
</dbReference>
<dbReference type="PANTHER" id="PTHR11439:SF524">
    <property type="entry name" value="RNA-DIRECTED DNA POLYMERASE, PROTEIN KINASE RLK-PELLE-DLSV FAMILY"/>
    <property type="match status" value="1"/>
</dbReference>
<dbReference type="Proteomes" id="UP001151760">
    <property type="component" value="Unassembled WGS sequence"/>
</dbReference>
<gene>
    <name evidence="1" type="ORF">Tco_0627837</name>
</gene>
<sequence length="174" mass="19275">MATLLVTLLYIVALLLLFKILLLRAQTYLMLFNRSTSGYCVFHGDNLLSWSAKRHVTLSCSSAEAYYLGVANVVAETTWIIECVHQHMKHIEIDIHFVRNFVALRQVRVLHLSSAALAVLTTRHACHSSLDLCLSSRGESLLYVSDAYYQSLKALPSQPAASGSESHVPGVVSE</sequence>